<sequence>MIDLLETLLGGLFGPLVPYLQAVKPYVPFIMIGLVILASVVRYGTPFVLALVRRLVTRTPRALFKAKAELLTNDAICEMYAPANQYVTDREEGKRGHAQFAWLSPFPRAVKASIKRNPVSRNKKFNARAQVAAAAKCIKVRAPHPADNVAGDLDKHYRIDMKLDGNDEEQLKRMAGRIESQLGLHSVEVIKTSDNYTLNVIAHKEEPVDILTERKAGVEFFKENPAKTPYQCALAFTETGAVWQSPLHHTLINGASGSGKGAYIQGTIYQYSPFVAQGLVEFHGIDPKKAELKAYEYFKSSIFKRITSGLKDDDMREHGDHIAEIIDILDYRMNNLKVSVDEGNVNLQRDLPATKENPMVILIIDEYLTLYRGLKKLGREGATHLSNIEQLIATGRSYGVYIVAATQRADKEVLGEIRDNISNVVLLRQKSPYINDLFLGDDAKARGFDSTAIPTSTKSNGYATAGIGYVQEESGDPVKVRFAYLGDDDLARLIRDFEREHGRGDIEADQLEDFREIMERPDESDDFLYNEDGAQSTPGNLPQLDGLGSLPDLNDDEEVNV</sequence>
<evidence type="ECO:0000256" key="3">
    <source>
        <dbReference type="PROSITE-ProRule" id="PRU00289"/>
    </source>
</evidence>
<dbReference type="EMBL" id="FXYX01000017">
    <property type="protein sequence ID" value="SMX90726.1"/>
    <property type="molecule type" value="Genomic_DNA"/>
</dbReference>
<feature type="domain" description="FtsK" evidence="5">
    <location>
        <begin position="227"/>
        <end position="436"/>
    </location>
</feature>
<keyword evidence="1 3" id="KW-0547">Nucleotide-binding</keyword>
<evidence type="ECO:0000256" key="2">
    <source>
        <dbReference type="ARBA" id="ARBA00022840"/>
    </source>
</evidence>
<dbReference type="PANTHER" id="PTHR22683">
    <property type="entry name" value="SPORULATION PROTEIN RELATED"/>
    <property type="match status" value="1"/>
</dbReference>
<dbReference type="InterPro" id="IPR027417">
    <property type="entry name" value="P-loop_NTPase"/>
</dbReference>
<accession>A0A2H1JTB4</accession>
<evidence type="ECO:0000259" key="5">
    <source>
        <dbReference type="PROSITE" id="PS50901"/>
    </source>
</evidence>
<name>A0A2H1JTB4_9MICO</name>
<dbReference type="PROSITE" id="PS50901">
    <property type="entry name" value="FTSK"/>
    <property type="match status" value="1"/>
</dbReference>
<gene>
    <name evidence="6" type="ORF">BI49514_02332</name>
</gene>
<evidence type="ECO:0000313" key="7">
    <source>
        <dbReference type="Proteomes" id="UP000234382"/>
    </source>
</evidence>
<feature type="region of interest" description="Disordered" evidence="4">
    <location>
        <begin position="522"/>
        <end position="561"/>
    </location>
</feature>
<dbReference type="GO" id="GO:0005524">
    <property type="term" value="F:ATP binding"/>
    <property type="evidence" value="ECO:0007669"/>
    <property type="project" value="UniProtKB-UniRule"/>
</dbReference>
<dbReference type="GO" id="GO:0003677">
    <property type="term" value="F:DNA binding"/>
    <property type="evidence" value="ECO:0007669"/>
    <property type="project" value="InterPro"/>
</dbReference>
<dbReference type="Gene3D" id="3.40.50.300">
    <property type="entry name" value="P-loop containing nucleotide triphosphate hydrolases"/>
    <property type="match status" value="1"/>
</dbReference>
<evidence type="ECO:0000256" key="1">
    <source>
        <dbReference type="ARBA" id="ARBA00022741"/>
    </source>
</evidence>
<dbReference type="CDD" id="cd01127">
    <property type="entry name" value="TrwB_TraG_TraD_VirD4"/>
    <property type="match status" value="1"/>
</dbReference>
<evidence type="ECO:0000313" key="6">
    <source>
        <dbReference type="EMBL" id="SMX90726.1"/>
    </source>
</evidence>
<dbReference type="PANTHER" id="PTHR22683:SF41">
    <property type="entry name" value="DNA TRANSLOCASE FTSK"/>
    <property type="match status" value="1"/>
</dbReference>
<reference evidence="7" key="1">
    <citation type="submission" date="2017-03" db="EMBL/GenBank/DDBJ databases">
        <authorList>
            <person name="Monnet C."/>
        </authorList>
    </citation>
    <scope>NUCLEOTIDE SEQUENCE [LARGE SCALE GENOMIC DNA]</scope>
    <source>
        <strain evidence="7">ATCC 49514</strain>
    </source>
</reference>
<dbReference type="InterPro" id="IPR002543">
    <property type="entry name" value="FtsK_dom"/>
</dbReference>
<keyword evidence="7" id="KW-1185">Reference proteome</keyword>
<protein>
    <submittedName>
        <fullName evidence="6">FtsK/SpoIIIE family protein</fullName>
    </submittedName>
</protein>
<keyword evidence="2 3" id="KW-0067">ATP-binding</keyword>
<dbReference type="AlphaFoldDB" id="A0A2H1JTB4"/>
<feature type="binding site" evidence="3">
    <location>
        <begin position="254"/>
        <end position="261"/>
    </location>
    <ligand>
        <name>ATP</name>
        <dbReference type="ChEBI" id="CHEBI:30616"/>
    </ligand>
</feature>
<dbReference type="Proteomes" id="UP000234382">
    <property type="component" value="Unassembled WGS sequence"/>
</dbReference>
<evidence type="ECO:0000256" key="4">
    <source>
        <dbReference type="SAM" id="MobiDB-lite"/>
    </source>
</evidence>
<dbReference type="SUPFAM" id="SSF52540">
    <property type="entry name" value="P-loop containing nucleoside triphosphate hydrolases"/>
    <property type="match status" value="1"/>
</dbReference>
<proteinExistence type="predicted"/>
<organism evidence="6 7">
    <name type="scientific">Brevibacterium iodinum ATCC 49514</name>
    <dbReference type="NCBI Taxonomy" id="1255616"/>
    <lineage>
        <taxon>Bacteria</taxon>
        <taxon>Bacillati</taxon>
        <taxon>Actinomycetota</taxon>
        <taxon>Actinomycetes</taxon>
        <taxon>Micrococcales</taxon>
        <taxon>Brevibacteriaceae</taxon>
        <taxon>Brevibacterium</taxon>
    </lineage>
</organism>
<dbReference type="RefSeq" id="WP_101546702.1">
    <property type="nucleotide sequence ID" value="NZ_FXYX01000017.1"/>
</dbReference>
<dbReference type="InterPro" id="IPR050206">
    <property type="entry name" value="FtsK/SpoIIIE/SftA"/>
</dbReference>